<reference evidence="1" key="2">
    <citation type="journal article" date="2022" name="New Phytol.">
        <title>Evolutionary transition to the ectomycorrhizal habit in the genomes of a hyperdiverse lineage of mushroom-forming fungi.</title>
        <authorList>
            <person name="Looney B."/>
            <person name="Miyauchi S."/>
            <person name="Morin E."/>
            <person name="Drula E."/>
            <person name="Courty P.E."/>
            <person name="Kohler A."/>
            <person name="Kuo A."/>
            <person name="LaButti K."/>
            <person name="Pangilinan J."/>
            <person name="Lipzen A."/>
            <person name="Riley R."/>
            <person name="Andreopoulos W."/>
            <person name="He G."/>
            <person name="Johnson J."/>
            <person name="Nolan M."/>
            <person name="Tritt A."/>
            <person name="Barry K.W."/>
            <person name="Grigoriev I.V."/>
            <person name="Nagy L.G."/>
            <person name="Hibbett D."/>
            <person name="Henrissat B."/>
            <person name="Matheny P.B."/>
            <person name="Labbe J."/>
            <person name="Martin F.M."/>
        </authorList>
    </citation>
    <scope>NUCLEOTIDE SEQUENCE</scope>
    <source>
        <strain evidence="1">EC-137</strain>
    </source>
</reference>
<reference evidence="1" key="1">
    <citation type="submission" date="2021-02" db="EMBL/GenBank/DDBJ databases">
        <authorList>
            <consortium name="DOE Joint Genome Institute"/>
            <person name="Ahrendt S."/>
            <person name="Looney B.P."/>
            <person name="Miyauchi S."/>
            <person name="Morin E."/>
            <person name="Drula E."/>
            <person name="Courty P.E."/>
            <person name="Chicoki N."/>
            <person name="Fauchery L."/>
            <person name="Kohler A."/>
            <person name="Kuo A."/>
            <person name="Labutti K."/>
            <person name="Pangilinan J."/>
            <person name="Lipzen A."/>
            <person name="Riley R."/>
            <person name="Andreopoulos W."/>
            <person name="He G."/>
            <person name="Johnson J."/>
            <person name="Barry K.W."/>
            <person name="Grigoriev I.V."/>
            <person name="Nagy L."/>
            <person name="Hibbett D."/>
            <person name="Henrissat B."/>
            <person name="Matheny P.B."/>
            <person name="Labbe J."/>
            <person name="Martin F."/>
        </authorList>
    </citation>
    <scope>NUCLEOTIDE SEQUENCE</scope>
    <source>
        <strain evidence="1">EC-137</strain>
    </source>
</reference>
<name>A0ACB8QRL7_9AGAM</name>
<dbReference type="Proteomes" id="UP000814128">
    <property type="component" value="Unassembled WGS sequence"/>
</dbReference>
<evidence type="ECO:0000313" key="1">
    <source>
        <dbReference type="EMBL" id="KAI0034526.1"/>
    </source>
</evidence>
<keyword evidence="2" id="KW-1185">Reference proteome</keyword>
<dbReference type="EMBL" id="MU273499">
    <property type="protein sequence ID" value="KAI0034526.1"/>
    <property type="molecule type" value="Genomic_DNA"/>
</dbReference>
<gene>
    <name evidence="1" type="ORF">K488DRAFT_77189</name>
</gene>
<proteinExistence type="predicted"/>
<organism evidence="1 2">
    <name type="scientific">Vararia minispora EC-137</name>
    <dbReference type="NCBI Taxonomy" id="1314806"/>
    <lineage>
        <taxon>Eukaryota</taxon>
        <taxon>Fungi</taxon>
        <taxon>Dikarya</taxon>
        <taxon>Basidiomycota</taxon>
        <taxon>Agaricomycotina</taxon>
        <taxon>Agaricomycetes</taxon>
        <taxon>Russulales</taxon>
        <taxon>Lachnocladiaceae</taxon>
        <taxon>Vararia</taxon>
    </lineage>
</organism>
<protein>
    <submittedName>
        <fullName evidence="1">Glycosyltransferase family 22 protein</fullName>
    </submittedName>
</protein>
<accession>A0ACB8QRL7</accession>
<evidence type="ECO:0000313" key="2">
    <source>
        <dbReference type="Proteomes" id="UP000814128"/>
    </source>
</evidence>
<comment type="caution">
    <text evidence="1">The sequence shown here is derived from an EMBL/GenBank/DDBJ whole genome shotgun (WGS) entry which is preliminary data.</text>
</comment>
<sequence length="532" mass="59316">MRRGVVIPLCLRILIAVCTRTFFQPDEYFQSLEPAHRIVFGYGHLTWEWLAENPIRSIAYPALTVPVYWLLKILGLDDTVLLVFAPKILHGTLAAGTDIWVQTLASKVVGERYVCATLFVSLVSWFHALSLSRSLSNSLETTLTTIALCYLPAQLRKFLFLAALACMVRITNVFLWVYLAPIVLWQLRSHPTLLLNIVPDAVFIAVLALSTLAGIDSLYYRKFTITPLSFLLTNASPVSLFYGSAPWHYYLTQALPLLCGPALPYSLLGIRIISKERDVRGRTALGLVAWTILVYSCAGHKEWRFLHPILPLLHIFAAKHLVDAFHSTPLTPTRRPALHISNPNILILSLSIPFIVYTALFHSSAQIAVTRYLHALPANELKSTGFLMPCHSVPGQAYVHRADIEVWALGCEPPLGLSGAALQSYVDQTDVFYASPSSYLDRYFPEAVDTSFPPSPLPTTPPGAYHASEEGWNHTWPSHIVMFGALLESGGAGVREKLETMRYEEVWKAGTGLEEDPRRRGGVHVWKFVDAT</sequence>